<dbReference type="Proteomes" id="UP000645257">
    <property type="component" value="Unassembled WGS sequence"/>
</dbReference>
<keyword evidence="2" id="KW-1185">Reference proteome</keyword>
<dbReference type="AlphaFoldDB" id="A0A918NZG3"/>
<proteinExistence type="predicted"/>
<evidence type="ECO:0000313" key="1">
    <source>
        <dbReference type="EMBL" id="GGY08606.1"/>
    </source>
</evidence>
<comment type="caution">
    <text evidence="1">The sequence shown here is derived from an EMBL/GenBank/DDBJ whole genome shotgun (WGS) entry which is preliminary data.</text>
</comment>
<organism evidence="1 2">
    <name type="scientific">Paludibacterium paludis</name>
    <dbReference type="NCBI Taxonomy" id="1225769"/>
    <lineage>
        <taxon>Bacteria</taxon>
        <taxon>Pseudomonadati</taxon>
        <taxon>Pseudomonadota</taxon>
        <taxon>Betaproteobacteria</taxon>
        <taxon>Neisseriales</taxon>
        <taxon>Chromobacteriaceae</taxon>
        <taxon>Paludibacterium</taxon>
    </lineage>
</organism>
<dbReference type="EMBL" id="BMYX01000003">
    <property type="protein sequence ID" value="GGY08606.1"/>
    <property type="molecule type" value="Genomic_DNA"/>
</dbReference>
<name>A0A918NZG3_9NEIS</name>
<gene>
    <name evidence="1" type="ORF">GCM10011289_09220</name>
</gene>
<accession>A0A918NZG3</accession>
<dbReference type="RefSeq" id="WP_189531703.1">
    <property type="nucleotide sequence ID" value="NZ_BMYX01000003.1"/>
</dbReference>
<evidence type="ECO:0000313" key="2">
    <source>
        <dbReference type="Proteomes" id="UP000645257"/>
    </source>
</evidence>
<reference evidence="1" key="2">
    <citation type="submission" date="2020-09" db="EMBL/GenBank/DDBJ databases">
        <authorList>
            <person name="Sun Q."/>
            <person name="Kim S."/>
        </authorList>
    </citation>
    <scope>NUCLEOTIDE SEQUENCE</scope>
    <source>
        <strain evidence="1">KCTC 32182</strain>
    </source>
</reference>
<reference evidence="1" key="1">
    <citation type="journal article" date="2014" name="Int. J. Syst. Evol. Microbiol.">
        <title>Complete genome sequence of Corynebacterium casei LMG S-19264T (=DSM 44701T), isolated from a smear-ripened cheese.</title>
        <authorList>
            <consortium name="US DOE Joint Genome Institute (JGI-PGF)"/>
            <person name="Walter F."/>
            <person name="Albersmeier A."/>
            <person name="Kalinowski J."/>
            <person name="Ruckert C."/>
        </authorList>
    </citation>
    <scope>NUCLEOTIDE SEQUENCE</scope>
    <source>
        <strain evidence="1">KCTC 32182</strain>
    </source>
</reference>
<sequence length="194" mass="21101">MNELFVARQIAHSAVPAPTVTRSPFVLLTDGEWLSCGHDAAVVARLGQEVRGRPLIVESLLPGVRTLAVLFAARRSERHSRCPGQLSDAADWMAARLLLLGISRVALGIERLPVFDLAVRRIRSLTGIVAIPEVLPMLGGDGRVAVPSPLLSVWSDCLPDAVQSAKELTSVLDSTLRLQQHLRERTCECIKLFA</sequence>
<protein>
    <submittedName>
        <fullName evidence="1">Uncharacterized protein</fullName>
    </submittedName>
</protein>